<dbReference type="RefSeq" id="WP_158350277.1">
    <property type="nucleotide sequence ID" value="NZ_JAHQCX010000004.1"/>
</dbReference>
<evidence type="ECO:0000256" key="1">
    <source>
        <dbReference type="ARBA" id="ARBA00022573"/>
    </source>
</evidence>
<name>A0ABS6K6E2_9FIRM</name>
<dbReference type="Gene3D" id="3.30.2110.10">
    <property type="entry name" value="CbiD-like"/>
    <property type="match status" value="1"/>
</dbReference>
<organism evidence="6 7">
    <name type="scientific">Diplocloster modestus</name>
    <dbReference type="NCBI Taxonomy" id="2850322"/>
    <lineage>
        <taxon>Bacteria</taxon>
        <taxon>Bacillati</taxon>
        <taxon>Bacillota</taxon>
        <taxon>Clostridia</taxon>
        <taxon>Lachnospirales</taxon>
        <taxon>Lachnospiraceae</taxon>
        <taxon>Diplocloster</taxon>
    </lineage>
</organism>
<keyword evidence="2 5" id="KW-0489">Methyltransferase</keyword>
<evidence type="ECO:0000256" key="3">
    <source>
        <dbReference type="ARBA" id="ARBA00022679"/>
    </source>
</evidence>
<dbReference type="HAMAP" id="MF_00787">
    <property type="entry name" value="CbiD"/>
    <property type="match status" value="1"/>
</dbReference>
<comment type="function">
    <text evidence="5">Catalyzes the methylation of C-1 in cobalt-precorrin-5B to form cobalt-precorrin-6A.</text>
</comment>
<dbReference type="PIRSF" id="PIRSF026782">
    <property type="entry name" value="CbiD"/>
    <property type="match status" value="1"/>
</dbReference>
<comment type="catalytic activity">
    <reaction evidence="5">
        <text>Co-precorrin-5B + S-adenosyl-L-methionine = Co-precorrin-6A + S-adenosyl-L-homocysteine</text>
        <dbReference type="Rhea" id="RHEA:26285"/>
        <dbReference type="ChEBI" id="CHEBI:57856"/>
        <dbReference type="ChEBI" id="CHEBI:59789"/>
        <dbReference type="ChEBI" id="CHEBI:60063"/>
        <dbReference type="ChEBI" id="CHEBI:60064"/>
        <dbReference type="EC" id="2.1.1.195"/>
    </reaction>
</comment>
<dbReference type="EMBL" id="JAHQCX010000004">
    <property type="protein sequence ID" value="MBU9726063.1"/>
    <property type="molecule type" value="Genomic_DNA"/>
</dbReference>
<dbReference type="InterPro" id="IPR036074">
    <property type="entry name" value="CbiD_sf"/>
</dbReference>
<dbReference type="EC" id="2.1.1.195" evidence="5"/>
<comment type="caution">
    <text evidence="6">The sequence shown here is derived from an EMBL/GenBank/DDBJ whole genome shotgun (WGS) entry which is preliminary data.</text>
</comment>
<keyword evidence="1 5" id="KW-0169">Cobalamin biosynthesis</keyword>
<evidence type="ECO:0000256" key="4">
    <source>
        <dbReference type="ARBA" id="ARBA00022691"/>
    </source>
</evidence>
<dbReference type="GO" id="GO:0008168">
    <property type="term" value="F:methyltransferase activity"/>
    <property type="evidence" value="ECO:0007669"/>
    <property type="project" value="UniProtKB-KW"/>
</dbReference>
<gene>
    <name evidence="5 6" type="primary">cbiD</name>
    <name evidence="6" type="ORF">KTH90_08555</name>
</gene>
<dbReference type="PANTHER" id="PTHR35863:SF1">
    <property type="entry name" value="COBALT-PRECORRIN-5B C(1)-METHYLTRANSFERASE"/>
    <property type="match status" value="1"/>
</dbReference>
<evidence type="ECO:0000256" key="2">
    <source>
        <dbReference type="ARBA" id="ARBA00022603"/>
    </source>
</evidence>
<dbReference type="Pfam" id="PF01888">
    <property type="entry name" value="CbiD"/>
    <property type="match status" value="1"/>
</dbReference>
<reference evidence="6 7" key="1">
    <citation type="submission" date="2021-06" db="EMBL/GenBank/DDBJ databases">
        <title>Description of novel taxa of the family Lachnospiraceae.</title>
        <authorList>
            <person name="Chaplin A.V."/>
            <person name="Sokolova S.R."/>
            <person name="Pikina A.P."/>
            <person name="Korzhanova M."/>
            <person name="Belova V."/>
            <person name="Korostin D."/>
            <person name="Efimov B.A."/>
        </authorList>
    </citation>
    <scope>NUCLEOTIDE SEQUENCE [LARGE SCALE GENOMIC DNA]</scope>
    <source>
        <strain evidence="6 7">ASD4241</strain>
    </source>
</reference>
<evidence type="ECO:0000313" key="6">
    <source>
        <dbReference type="EMBL" id="MBU9726063.1"/>
    </source>
</evidence>
<dbReference type="Proteomes" id="UP001314681">
    <property type="component" value="Unassembled WGS sequence"/>
</dbReference>
<evidence type="ECO:0000313" key="7">
    <source>
        <dbReference type="Proteomes" id="UP001314681"/>
    </source>
</evidence>
<keyword evidence="3 5" id="KW-0808">Transferase</keyword>
<proteinExistence type="inferred from homology"/>
<dbReference type="PANTHER" id="PTHR35863">
    <property type="entry name" value="COBALT-PRECORRIN-5B C(1)-METHYLTRANSFERASE"/>
    <property type="match status" value="1"/>
</dbReference>
<accession>A0ABS6K6E2</accession>
<dbReference type="InterPro" id="IPR002748">
    <property type="entry name" value="CbiD"/>
</dbReference>
<dbReference type="GO" id="GO:0032259">
    <property type="term" value="P:methylation"/>
    <property type="evidence" value="ECO:0007669"/>
    <property type="project" value="UniProtKB-KW"/>
</dbReference>
<dbReference type="NCBIfam" id="TIGR00312">
    <property type="entry name" value="cbiD"/>
    <property type="match status" value="1"/>
</dbReference>
<comment type="similarity">
    <text evidence="5">Belongs to the CbiD family.</text>
</comment>
<protein>
    <recommendedName>
        <fullName evidence="5">Cobalt-precorrin-5B C(1)-methyltransferase</fullName>
        <ecNumber evidence="5">2.1.1.195</ecNumber>
    </recommendedName>
    <alternativeName>
        <fullName evidence="5">Cobalt-precorrin-6A synthase</fullName>
    </alternativeName>
</protein>
<evidence type="ECO:0000256" key="5">
    <source>
        <dbReference type="HAMAP-Rule" id="MF_00787"/>
    </source>
</evidence>
<keyword evidence="7" id="KW-1185">Reference proteome</keyword>
<comment type="pathway">
    <text evidence="5">Cofactor biosynthesis; adenosylcobalamin biosynthesis; cob(II)yrinate a,c-diamide from sirohydrochlorin (anaerobic route): step 6/10.</text>
</comment>
<sequence length="383" mass="41351">MLEEYRYKDKKKLRCGYTTGSCAAAAAKAAAQMLLDGNRIEAVELTTPGGVLLRLPLYGVRQQNGAVTCGVKKDAGDDADVTDGIMIYATVRKTDQGICLDAGEGIGRVTREGLQQKPGQPAINQGPQNMIRQAVEEISDRYGYEGGFEILLSVPEGKQIAEKTFNSRLGIKDGISILGSTGIVEPMSEAALVETIRLELQVKAAAGIRDVMVAPGNYGKDFASEQLGIDLDICVKCSNFIGDTLDMACQMDFRSLLLIGHIGKLVKIGAGVMNTHSRFADARMETLTACLLQAGGDAQMGRQILGCVTTDEALEILKTAGMTEAVMNVLMNKIEAHLNHRTGRELETGVILFSNKYGLLGQTQNADILLKRFRDRSTDQEGR</sequence>
<keyword evidence="4 5" id="KW-0949">S-adenosyl-L-methionine</keyword>
<dbReference type="SUPFAM" id="SSF111342">
    <property type="entry name" value="CbiD-like"/>
    <property type="match status" value="1"/>
</dbReference>